<evidence type="ECO:0000313" key="1">
    <source>
        <dbReference type="EMBL" id="GIO70154.1"/>
    </source>
</evidence>
<protein>
    <recommendedName>
        <fullName evidence="3">ApeA N-terminal domain-containing protein</fullName>
    </recommendedName>
</protein>
<gene>
    <name evidence="1" type="ORF">J21TS3_49750</name>
</gene>
<evidence type="ECO:0000313" key="2">
    <source>
        <dbReference type="Proteomes" id="UP000680638"/>
    </source>
</evidence>
<name>A0ABQ4M3Y4_9BACL</name>
<dbReference type="RefSeq" id="WP_212952703.1">
    <property type="nucleotide sequence ID" value="NZ_BORW01000048.1"/>
</dbReference>
<evidence type="ECO:0008006" key="3">
    <source>
        <dbReference type="Google" id="ProtNLM"/>
    </source>
</evidence>
<comment type="caution">
    <text evidence="1">The sequence shown here is derived from an EMBL/GenBank/DDBJ whole genome shotgun (WGS) entry which is preliminary data.</text>
</comment>
<accession>A0ABQ4M3Y4</accession>
<sequence length="227" mass="27335">MKYVGVEICKEEINNFIQYIENYAINYKNITLDKSTIEFYRFISKQIIFFKFILKAYPKTYAIKVIISDFLSLILNDLKSEVRYYYLNQRSVIENYMRMILKDEVNISHITKQSFLNLKQQNELELSEKEYNKIINEYKISCSFIHGGDFLRVHLVSNFEECIESKPKISERQRKSQISQFIELINILNKLFLIHNTEAVDNSFHRSKVTLEYLMGKRYMNKFYQIK</sequence>
<reference evidence="1 2" key="1">
    <citation type="submission" date="2021-03" db="EMBL/GenBank/DDBJ databases">
        <title>Antimicrobial resistance genes in bacteria isolated from Japanese honey, and their potential for conferring macrolide and lincosamide resistance in the American foulbrood pathogen Paenibacillus larvae.</title>
        <authorList>
            <person name="Okamoto M."/>
            <person name="Kumagai M."/>
            <person name="Kanamori H."/>
            <person name="Takamatsu D."/>
        </authorList>
    </citation>
    <scope>NUCLEOTIDE SEQUENCE [LARGE SCALE GENOMIC DNA]</scope>
    <source>
        <strain evidence="1 2">J21TS3</strain>
    </source>
</reference>
<proteinExistence type="predicted"/>
<organism evidence="1 2">
    <name type="scientific">Paenibacillus cookii</name>
    <dbReference type="NCBI Taxonomy" id="157839"/>
    <lineage>
        <taxon>Bacteria</taxon>
        <taxon>Bacillati</taxon>
        <taxon>Bacillota</taxon>
        <taxon>Bacilli</taxon>
        <taxon>Bacillales</taxon>
        <taxon>Paenibacillaceae</taxon>
        <taxon>Paenibacillus</taxon>
    </lineage>
</organism>
<keyword evidence="2" id="KW-1185">Reference proteome</keyword>
<dbReference type="Proteomes" id="UP000680638">
    <property type="component" value="Unassembled WGS sequence"/>
</dbReference>
<dbReference type="EMBL" id="BORW01000048">
    <property type="protein sequence ID" value="GIO70154.1"/>
    <property type="molecule type" value="Genomic_DNA"/>
</dbReference>